<dbReference type="AlphaFoldDB" id="A0A367MF74"/>
<dbReference type="InterPro" id="IPR000073">
    <property type="entry name" value="AB_hydrolase_1"/>
</dbReference>
<sequence>MGNLSFLATSDGASLAYRLDGAAEKPLLALSNSIGTTLHMWDAQLPALTRHFRVLRYDARGHGASSVPPGPYTLARLGEDVLELFDALEVRRAHFLGLSLGGIVGQWLALHAPQRIERLVLANTSAWLGPAAQWDERIAAVLQAEDMSETAAGFLGNWFPPALLERGEAALVPICPGPLVGDGYLLDEWQSKQALKPFGLPLPQGVLSTPGQAREAALDLGFPLVLKAVSAALPHKTEAGGVALGLRNEAALEAALFDMRESLARHAPQLVFERVLLERMAGAPLAELIVGVKREEGFGLALVIGAGGILVELLRDSRSLLLPTTDAAIRDALLSLRSAPLLSGFRGRPAVSMEALVAAIRAVAEFACEHAERLLELDVNPLLADAEGALAVDALIRLANG</sequence>
<dbReference type="PROSITE" id="PS50975">
    <property type="entry name" value="ATP_GRASP"/>
    <property type="match status" value="1"/>
</dbReference>
<evidence type="ECO:0000313" key="3">
    <source>
        <dbReference type="EMBL" id="RCI76028.1"/>
    </source>
</evidence>
<name>A0A367MF74_PSEAI</name>
<dbReference type="InterPro" id="IPR011761">
    <property type="entry name" value="ATP-grasp"/>
</dbReference>
<dbReference type="PANTHER" id="PTHR42793">
    <property type="entry name" value="COA BINDING DOMAIN CONTAINING PROTEIN"/>
    <property type="match status" value="1"/>
</dbReference>
<organism evidence="3 4">
    <name type="scientific">Pseudomonas aeruginosa</name>
    <dbReference type="NCBI Taxonomy" id="287"/>
    <lineage>
        <taxon>Bacteria</taxon>
        <taxon>Pseudomonadati</taxon>
        <taxon>Pseudomonadota</taxon>
        <taxon>Gammaproteobacteria</taxon>
        <taxon>Pseudomonadales</taxon>
        <taxon>Pseudomonadaceae</taxon>
        <taxon>Pseudomonas</taxon>
    </lineage>
</organism>
<comment type="caution">
    <text evidence="3">The sequence shown here is derived from an EMBL/GenBank/DDBJ whole genome shotgun (WGS) entry which is preliminary data.</text>
</comment>
<dbReference type="GO" id="GO:0005524">
    <property type="term" value="F:ATP binding"/>
    <property type="evidence" value="ECO:0007669"/>
    <property type="project" value="UniProtKB-UniRule"/>
</dbReference>
<evidence type="ECO:0000259" key="2">
    <source>
        <dbReference type="PROSITE" id="PS50975"/>
    </source>
</evidence>
<evidence type="ECO:0000256" key="1">
    <source>
        <dbReference type="PROSITE-ProRule" id="PRU00409"/>
    </source>
</evidence>
<dbReference type="GO" id="GO:0016787">
    <property type="term" value="F:hydrolase activity"/>
    <property type="evidence" value="ECO:0007669"/>
    <property type="project" value="UniProtKB-KW"/>
</dbReference>
<dbReference type="Gene3D" id="3.30.1490.20">
    <property type="entry name" value="ATP-grasp fold, A domain"/>
    <property type="match status" value="1"/>
</dbReference>
<keyword evidence="1" id="KW-0547">Nucleotide-binding</keyword>
<dbReference type="Pfam" id="PF00561">
    <property type="entry name" value="Abhydrolase_1"/>
    <property type="match status" value="1"/>
</dbReference>
<dbReference type="SUPFAM" id="SSF56059">
    <property type="entry name" value="Glutathione synthetase ATP-binding domain-like"/>
    <property type="match status" value="1"/>
</dbReference>
<reference evidence="3 4" key="1">
    <citation type="submission" date="2018-07" db="EMBL/GenBank/DDBJ databases">
        <title>Mechanisms of high-level aminoglycoside resistance among Gram-negative pathogens in Brazil.</title>
        <authorList>
            <person name="Ballaben A.S."/>
            <person name="Darini A.L.C."/>
            <person name="Doi Y."/>
        </authorList>
    </citation>
    <scope>NUCLEOTIDE SEQUENCE [LARGE SCALE GENOMIC DNA]</scope>
    <source>
        <strain evidence="3 4">B2-305</strain>
    </source>
</reference>
<dbReference type="Proteomes" id="UP000253594">
    <property type="component" value="Unassembled WGS sequence"/>
</dbReference>
<proteinExistence type="predicted"/>
<dbReference type="SUPFAM" id="SSF53474">
    <property type="entry name" value="alpha/beta-Hydrolases"/>
    <property type="match status" value="1"/>
</dbReference>
<dbReference type="InterPro" id="IPR029058">
    <property type="entry name" value="AB_hydrolase_fold"/>
</dbReference>
<keyword evidence="1" id="KW-0067">ATP-binding</keyword>
<dbReference type="Gene3D" id="3.30.470.20">
    <property type="entry name" value="ATP-grasp fold, B domain"/>
    <property type="match status" value="1"/>
</dbReference>
<accession>A0A367MF74</accession>
<keyword evidence="3" id="KW-0378">Hydrolase</keyword>
<dbReference type="GO" id="GO:0046872">
    <property type="term" value="F:metal ion binding"/>
    <property type="evidence" value="ECO:0007669"/>
    <property type="project" value="InterPro"/>
</dbReference>
<gene>
    <name evidence="3" type="ORF">DT376_04545</name>
</gene>
<dbReference type="PRINTS" id="PR00111">
    <property type="entry name" value="ABHYDROLASE"/>
</dbReference>
<dbReference type="EMBL" id="QORE01000086">
    <property type="protein sequence ID" value="RCI76028.1"/>
    <property type="molecule type" value="Genomic_DNA"/>
</dbReference>
<dbReference type="InterPro" id="IPR013815">
    <property type="entry name" value="ATP_grasp_subdomain_1"/>
</dbReference>
<evidence type="ECO:0000313" key="4">
    <source>
        <dbReference type="Proteomes" id="UP000253594"/>
    </source>
</evidence>
<protein>
    <submittedName>
        <fullName evidence="3">Alpha/beta fold hydrolase</fullName>
    </submittedName>
</protein>
<feature type="domain" description="ATP-grasp" evidence="2">
    <location>
        <begin position="192"/>
        <end position="242"/>
    </location>
</feature>
<dbReference type="Pfam" id="PF13549">
    <property type="entry name" value="ATP-grasp_5"/>
    <property type="match status" value="1"/>
</dbReference>
<dbReference type="Gene3D" id="3.40.50.1820">
    <property type="entry name" value="alpha/beta hydrolase"/>
    <property type="match status" value="1"/>
</dbReference>
<dbReference type="PANTHER" id="PTHR42793:SF4">
    <property type="entry name" value="BLL6376 PROTEIN"/>
    <property type="match status" value="1"/>
</dbReference>